<evidence type="ECO:0000256" key="1">
    <source>
        <dbReference type="SAM" id="MobiDB-lite"/>
    </source>
</evidence>
<feature type="compositionally biased region" description="Basic and acidic residues" evidence="1">
    <location>
        <begin position="273"/>
        <end position="285"/>
    </location>
</feature>
<dbReference type="RefSeq" id="WP_230106486.1">
    <property type="nucleotide sequence ID" value="NZ_AP024845.1"/>
</dbReference>
<gene>
    <name evidence="3" type="ORF">Lac1_13270</name>
</gene>
<keyword evidence="2" id="KW-0472">Membrane</keyword>
<feature type="region of interest" description="Disordered" evidence="1">
    <location>
        <begin position="273"/>
        <end position="301"/>
    </location>
</feature>
<keyword evidence="4" id="KW-1185">Reference proteome</keyword>
<reference evidence="4" key="1">
    <citation type="journal article" date="2023" name="Int. J. Syst. Evol. Microbiol.">
        <title>Claveliimonas bilis gen. nov., sp. nov., deoxycholic acid-producing bacteria isolated from human faeces, and reclassification of Sellimonas monacensis Zenner et al. 2021 as Claveliimonas monacensis comb. nov.</title>
        <authorList>
            <person name="Hisatomi A."/>
            <person name="Kastawa N.W.E.P.G."/>
            <person name="Song I."/>
            <person name="Ohkuma M."/>
            <person name="Fukiya S."/>
            <person name="Sakamoto M."/>
        </authorList>
    </citation>
    <scope>NUCLEOTIDE SEQUENCE [LARGE SCALE GENOMIC DNA]</scope>
    <source>
        <strain evidence="4">12BBH14</strain>
    </source>
</reference>
<keyword evidence="2" id="KW-1133">Transmembrane helix</keyword>
<feature type="transmembrane region" description="Helical" evidence="2">
    <location>
        <begin position="26"/>
        <end position="46"/>
    </location>
</feature>
<name>A0ABN6Z182_9FIRM</name>
<evidence type="ECO:0000256" key="2">
    <source>
        <dbReference type="SAM" id="Phobius"/>
    </source>
</evidence>
<dbReference type="EMBL" id="AP027742">
    <property type="protein sequence ID" value="BDZ77144.1"/>
    <property type="molecule type" value="Genomic_DNA"/>
</dbReference>
<feature type="transmembrane region" description="Helical" evidence="2">
    <location>
        <begin position="58"/>
        <end position="79"/>
    </location>
</feature>
<proteinExistence type="predicted"/>
<sequence length="301" mass="34455">MKAEEIQNVDHQEIDRRVRNYWLQKGLGITGVVLVVLHGLLLFAGLDRIMWIGGYTNVVTRICIILSHYVIVQILIFVIQGAETQISGSLTKSCDPFLYEACLYRVGGGTKKQINLALAQYYEGNFEQSWDTISRVSPDGLKKKYKYNYYMLRSALLFRQGRAGEVRNLEDEFQRTIGGREDTVYMQLLCASNNMRRALENKDYPSAYGFLQDYTRLYQRDSQPWVKVGIACWEGVLEYLCGNETGADARLAYVEKYGGKLFYVQELKKIREEKGKEETEDEGRTSGETCQNSSGEISEDV</sequence>
<dbReference type="Proteomes" id="UP001305815">
    <property type="component" value="Chromosome"/>
</dbReference>
<feature type="compositionally biased region" description="Polar residues" evidence="1">
    <location>
        <begin position="286"/>
        <end position="301"/>
    </location>
</feature>
<keyword evidence="2" id="KW-0812">Transmembrane</keyword>
<evidence type="ECO:0000313" key="4">
    <source>
        <dbReference type="Proteomes" id="UP001305815"/>
    </source>
</evidence>
<protein>
    <recommendedName>
        <fullName evidence="5">Tetratricopeptide repeat protein</fullName>
    </recommendedName>
</protein>
<evidence type="ECO:0008006" key="5">
    <source>
        <dbReference type="Google" id="ProtNLM"/>
    </source>
</evidence>
<evidence type="ECO:0000313" key="3">
    <source>
        <dbReference type="EMBL" id="BDZ77144.1"/>
    </source>
</evidence>
<accession>A0ABN6Z182</accession>
<organism evidence="3 4">
    <name type="scientific">Claveliimonas bilis</name>
    <dbReference type="NCBI Taxonomy" id="3028070"/>
    <lineage>
        <taxon>Bacteria</taxon>
        <taxon>Bacillati</taxon>
        <taxon>Bacillota</taxon>
        <taxon>Clostridia</taxon>
        <taxon>Lachnospirales</taxon>
        <taxon>Lachnospiraceae</taxon>
        <taxon>Claveliimonas</taxon>
    </lineage>
</organism>